<evidence type="ECO:0000256" key="3">
    <source>
        <dbReference type="ARBA" id="ARBA00023163"/>
    </source>
</evidence>
<evidence type="ECO:0000256" key="1">
    <source>
        <dbReference type="ARBA" id="ARBA00023015"/>
    </source>
</evidence>
<dbReference type="SUPFAM" id="SSF46689">
    <property type="entry name" value="Homeodomain-like"/>
    <property type="match status" value="2"/>
</dbReference>
<dbReference type="RefSeq" id="WP_096800395.1">
    <property type="nucleotide sequence ID" value="NZ_CP023564.1"/>
</dbReference>
<name>A0A291H0F5_9MICO</name>
<dbReference type="Gene3D" id="1.10.10.60">
    <property type="entry name" value="Homeodomain-like"/>
    <property type="match status" value="1"/>
</dbReference>
<evidence type="ECO:0000256" key="2">
    <source>
        <dbReference type="ARBA" id="ARBA00023125"/>
    </source>
</evidence>
<accession>A0A291H0F5</accession>
<dbReference type="Pfam" id="PF12833">
    <property type="entry name" value="HTH_18"/>
    <property type="match status" value="1"/>
</dbReference>
<dbReference type="OrthoDB" id="241790at2"/>
<dbReference type="Pfam" id="PF12852">
    <property type="entry name" value="Cupin_6"/>
    <property type="match status" value="1"/>
</dbReference>
<keyword evidence="3" id="KW-0804">Transcription</keyword>
<feature type="domain" description="HTH araC/xylS-type" evidence="4">
    <location>
        <begin position="213"/>
        <end position="311"/>
    </location>
</feature>
<dbReference type="InterPro" id="IPR018060">
    <property type="entry name" value="HTH_AraC"/>
</dbReference>
<keyword evidence="6" id="KW-1185">Reference proteome</keyword>
<dbReference type="GO" id="GO:0003700">
    <property type="term" value="F:DNA-binding transcription factor activity"/>
    <property type="evidence" value="ECO:0007669"/>
    <property type="project" value="InterPro"/>
</dbReference>
<dbReference type="AlphaFoldDB" id="A0A291H0F5"/>
<evidence type="ECO:0000313" key="5">
    <source>
        <dbReference type="EMBL" id="ATG55935.1"/>
    </source>
</evidence>
<evidence type="ECO:0000313" key="6">
    <source>
        <dbReference type="Proteomes" id="UP000217889"/>
    </source>
</evidence>
<proteinExistence type="predicted"/>
<dbReference type="PROSITE" id="PS01124">
    <property type="entry name" value="HTH_ARAC_FAMILY_2"/>
    <property type="match status" value="1"/>
</dbReference>
<dbReference type="SMART" id="SM00342">
    <property type="entry name" value="HTH_ARAC"/>
    <property type="match status" value="1"/>
</dbReference>
<dbReference type="InterPro" id="IPR032783">
    <property type="entry name" value="AraC_lig"/>
</dbReference>
<dbReference type="GO" id="GO:0043565">
    <property type="term" value="F:sequence-specific DNA binding"/>
    <property type="evidence" value="ECO:0007669"/>
    <property type="project" value="InterPro"/>
</dbReference>
<dbReference type="InterPro" id="IPR050204">
    <property type="entry name" value="AraC_XylS_family_regulators"/>
</dbReference>
<dbReference type="KEGG" id="bgg:CFK41_14985"/>
<dbReference type="PANTHER" id="PTHR46796:SF13">
    <property type="entry name" value="HTH-TYPE TRANSCRIPTIONAL ACTIVATOR RHAS"/>
    <property type="match status" value="1"/>
</dbReference>
<keyword evidence="2" id="KW-0238">DNA-binding</keyword>
<keyword evidence="1" id="KW-0805">Transcription regulation</keyword>
<sequence>MDVLSEVLANLRSSGALVGKDLLRAPWSIEHRAPAALTLVSLLRGTGWILPEGGSPIEIGPRDVAVLSGDRTTILTSDASGRTAAGCLLGDDGMSPLAAVPGRAHLRTLDSDEAAGVLQDHFALLTATFPVSGRIADRLLGSLPPVVVVPVERQRSRALEMLEEELEEREPGRQAVLDRLLDIVLIRTLRDWFALEEVEAPAWYGASADPVVGPALAALHADPAAPWTVGSLARVAQVSRATLARRFAETMGEPPISYLSGWRLCQAADLLQDGDGTVDAVARQVGYSSAFALSAAFTREYGMRPSRYRVEARSGSS</sequence>
<dbReference type="Proteomes" id="UP000217889">
    <property type="component" value="Chromosome"/>
</dbReference>
<dbReference type="PANTHER" id="PTHR46796">
    <property type="entry name" value="HTH-TYPE TRANSCRIPTIONAL ACTIVATOR RHAS-RELATED"/>
    <property type="match status" value="1"/>
</dbReference>
<reference evidence="5 6" key="1">
    <citation type="journal article" date="2014" name="Int. J. Syst. Evol. Microbiol.">
        <title>Brachybacterium ginsengisoli sp. nov., isolated from soil of a ginseng field.</title>
        <authorList>
            <person name="Hoang V.A."/>
            <person name="Kim Y.J."/>
            <person name="Nguyen N.L."/>
            <person name="Yang D.C."/>
        </authorList>
    </citation>
    <scope>NUCLEOTIDE SEQUENCE [LARGE SCALE GENOMIC DNA]</scope>
    <source>
        <strain evidence="5 6">DCY80</strain>
    </source>
</reference>
<dbReference type="InterPro" id="IPR009057">
    <property type="entry name" value="Homeodomain-like_sf"/>
</dbReference>
<organism evidence="5 6">
    <name type="scientific">Brachybacterium ginsengisoli</name>
    <dbReference type="NCBI Taxonomy" id="1331682"/>
    <lineage>
        <taxon>Bacteria</taxon>
        <taxon>Bacillati</taxon>
        <taxon>Actinomycetota</taxon>
        <taxon>Actinomycetes</taxon>
        <taxon>Micrococcales</taxon>
        <taxon>Dermabacteraceae</taxon>
        <taxon>Brachybacterium</taxon>
    </lineage>
</organism>
<dbReference type="EMBL" id="CP023564">
    <property type="protein sequence ID" value="ATG55935.1"/>
    <property type="molecule type" value="Genomic_DNA"/>
</dbReference>
<evidence type="ECO:0000259" key="4">
    <source>
        <dbReference type="PROSITE" id="PS01124"/>
    </source>
</evidence>
<gene>
    <name evidence="5" type="ORF">CFK41_14985</name>
</gene>
<protein>
    <submittedName>
        <fullName evidence="5">AraC family transcriptional regulator</fullName>
    </submittedName>
</protein>